<evidence type="ECO:0000256" key="1">
    <source>
        <dbReference type="SAM" id="Phobius"/>
    </source>
</evidence>
<reference evidence="2 3" key="1">
    <citation type="submission" date="2012-02" db="EMBL/GenBank/DDBJ databases">
        <title>The Genome Sequence of Bacteroides cellulosilyticus CL02T12C19.</title>
        <authorList>
            <consortium name="The Broad Institute Genome Sequencing Platform"/>
            <person name="Earl A."/>
            <person name="Ward D."/>
            <person name="Feldgarden M."/>
            <person name="Gevers D."/>
            <person name="Zitomersky N.L."/>
            <person name="Coyne M.J."/>
            <person name="Comstock L.E."/>
            <person name="Young S.K."/>
            <person name="Zeng Q."/>
            <person name="Gargeya S."/>
            <person name="Fitzgerald M."/>
            <person name="Haas B."/>
            <person name="Abouelleil A."/>
            <person name="Alvarado L."/>
            <person name="Arachchi H.M."/>
            <person name="Berlin A."/>
            <person name="Chapman S.B."/>
            <person name="Gearin G."/>
            <person name="Goldberg J."/>
            <person name="Griggs A."/>
            <person name="Gujja S."/>
            <person name="Hansen M."/>
            <person name="Heiman D."/>
            <person name="Howarth C."/>
            <person name="Larimer J."/>
            <person name="Lui A."/>
            <person name="MacDonald P.J.P."/>
            <person name="McCowen C."/>
            <person name="Montmayeur A."/>
            <person name="Murphy C."/>
            <person name="Neiman D."/>
            <person name="Pearson M."/>
            <person name="Priest M."/>
            <person name="Roberts A."/>
            <person name="Saif S."/>
            <person name="Shea T."/>
            <person name="Sisk P."/>
            <person name="Stolte C."/>
            <person name="Sykes S."/>
            <person name="Wortman J."/>
            <person name="Nusbaum C."/>
            <person name="Birren B."/>
        </authorList>
    </citation>
    <scope>NUCLEOTIDE SEQUENCE [LARGE SCALE GENOMIC DNA]</scope>
    <source>
        <strain evidence="2 3">CL02T12C19</strain>
    </source>
</reference>
<accession>I9QK24</accession>
<dbReference type="PATRIC" id="fig|997874.3.peg.3163"/>
<comment type="caution">
    <text evidence="2">The sequence shown here is derived from an EMBL/GenBank/DDBJ whole genome shotgun (WGS) entry which is preliminary data.</text>
</comment>
<dbReference type="AlphaFoldDB" id="I9QK24"/>
<feature type="transmembrane region" description="Helical" evidence="1">
    <location>
        <begin position="78"/>
        <end position="96"/>
    </location>
</feature>
<keyword evidence="3" id="KW-1185">Reference proteome</keyword>
<evidence type="ECO:0000313" key="2">
    <source>
        <dbReference type="EMBL" id="EIY29866.1"/>
    </source>
</evidence>
<name>I9QK24_9BACE</name>
<keyword evidence="1" id="KW-0472">Membrane</keyword>
<dbReference type="RefSeq" id="WP_007217537.1">
    <property type="nucleotide sequence ID" value="NZ_JH724087.1"/>
</dbReference>
<dbReference type="EMBL" id="AGXG01000065">
    <property type="protein sequence ID" value="EIY29866.1"/>
    <property type="molecule type" value="Genomic_DNA"/>
</dbReference>
<sequence>MIRKIIGWILAIISTILLLLTIGVGIYGYSSSKIEVATTVFQSGIAGFFVFMGLSILLLKKQQNSNNGLSWWYKTRRILGYIFLILFLFSIPGIQYFDIYEILPRVLILITAYFLLKSYNTKQSSNTKEKMFNSRTNIRIEDNNVKEHRTTSEWSLKSERYFTQEEIDEVSHAIVVPSQYGNSVEFTMKLGGRCTYIPLDKGSNITVGEIVDMKQAILLTLEKEGESDIVRVKI</sequence>
<organism evidence="2 3">
    <name type="scientific">Bacteroides cellulosilyticus CL02T12C19</name>
    <dbReference type="NCBI Taxonomy" id="997874"/>
    <lineage>
        <taxon>Bacteria</taxon>
        <taxon>Pseudomonadati</taxon>
        <taxon>Bacteroidota</taxon>
        <taxon>Bacteroidia</taxon>
        <taxon>Bacteroidales</taxon>
        <taxon>Bacteroidaceae</taxon>
        <taxon>Bacteroides</taxon>
    </lineage>
</organism>
<keyword evidence="1" id="KW-0812">Transmembrane</keyword>
<feature type="transmembrane region" description="Helical" evidence="1">
    <location>
        <begin position="36"/>
        <end position="58"/>
    </location>
</feature>
<feature type="transmembrane region" description="Helical" evidence="1">
    <location>
        <begin position="7"/>
        <end position="30"/>
    </location>
</feature>
<gene>
    <name evidence="2" type="ORF">HMPREF1062_03075</name>
</gene>
<dbReference type="HOGENOM" id="CLU_1183098_0_0_10"/>
<feature type="transmembrane region" description="Helical" evidence="1">
    <location>
        <begin position="102"/>
        <end position="120"/>
    </location>
</feature>
<keyword evidence="1" id="KW-1133">Transmembrane helix</keyword>
<evidence type="ECO:0000313" key="3">
    <source>
        <dbReference type="Proteomes" id="UP000003741"/>
    </source>
</evidence>
<protein>
    <submittedName>
        <fullName evidence="2">Uncharacterized protein</fullName>
    </submittedName>
</protein>
<proteinExistence type="predicted"/>
<dbReference type="Proteomes" id="UP000003741">
    <property type="component" value="Unassembled WGS sequence"/>
</dbReference>